<evidence type="ECO:0000256" key="3">
    <source>
        <dbReference type="ARBA" id="ARBA00022741"/>
    </source>
</evidence>
<dbReference type="InterPro" id="IPR050566">
    <property type="entry name" value="Deoxyribonucleoside_kinase"/>
</dbReference>
<dbReference type="EMBL" id="MN740578">
    <property type="protein sequence ID" value="QHU34683.1"/>
    <property type="molecule type" value="Genomic_DNA"/>
</dbReference>
<evidence type="ECO:0000256" key="5">
    <source>
        <dbReference type="ARBA" id="ARBA00022840"/>
    </source>
</evidence>
<keyword evidence="5" id="KW-0067">ATP-binding</keyword>
<dbReference type="InterPro" id="IPR002624">
    <property type="entry name" value="DCK/DGK"/>
</dbReference>
<dbReference type="FunFam" id="3.40.50.300:FF:000659">
    <property type="entry name" value="Deoxyguanosine kinase"/>
    <property type="match status" value="1"/>
</dbReference>
<reference evidence="7" key="1">
    <citation type="journal article" date="2020" name="Nature">
        <title>Giant virus diversity and host interactions through global metagenomics.</title>
        <authorList>
            <person name="Schulz F."/>
            <person name="Roux S."/>
            <person name="Paez-Espino D."/>
            <person name="Jungbluth S."/>
            <person name="Walsh D.A."/>
            <person name="Denef V.J."/>
            <person name="McMahon K.D."/>
            <person name="Konstantinidis K.T."/>
            <person name="Eloe-Fadrosh E.A."/>
            <person name="Kyrpides N.C."/>
            <person name="Woyke T."/>
        </authorList>
    </citation>
    <scope>NUCLEOTIDE SEQUENCE</scope>
    <source>
        <strain evidence="7">GVMAG-S-1016713-169</strain>
    </source>
</reference>
<dbReference type="Pfam" id="PF01712">
    <property type="entry name" value="dNK"/>
    <property type="match status" value="1"/>
</dbReference>
<sequence>MTLQNYSKTFELPNMMIGVSGIIGVGKSTLVNQLGSIIDCDTFFEPVKHNLYLEKFYQDIKKYSFQMQVYLLNHRFMQHQQMVWSRKNCIQDRTIYEDVIFAKMLKEDGLMDPLDFQTYVDLFQNMSNFLHRPDVIIYLDVEPEVALERIKQRGRECEAGITLEYLIKLKNGYEEWLSDIEGRIPVLKLDWNTYQDTEKVCQMINNSLALKKGLVV</sequence>
<evidence type="ECO:0000256" key="2">
    <source>
        <dbReference type="ARBA" id="ARBA00022679"/>
    </source>
</evidence>
<organism evidence="7">
    <name type="scientific">viral metagenome</name>
    <dbReference type="NCBI Taxonomy" id="1070528"/>
    <lineage>
        <taxon>unclassified sequences</taxon>
        <taxon>metagenomes</taxon>
        <taxon>organismal metagenomes</taxon>
    </lineage>
</organism>
<name>A0A6C0LW89_9ZZZZ</name>
<keyword evidence="3" id="KW-0547">Nucleotide-binding</keyword>
<dbReference type="GO" id="GO:0019136">
    <property type="term" value="F:deoxynucleoside kinase activity"/>
    <property type="evidence" value="ECO:0007669"/>
    <property type="project" value="InterPro"/>
</dbReference>
<keyword evidence="2" id="KW-0808">Transferase</keyword>
<accession>A0A6C0LW89</accession>
<evidence type="ECO:0000313" key="7">
    <source>
        <dbReference type="EMBL" id="QHU34683.1"/>
    </source>
</evidence>
<evidence type="ECO:0000256" key="4">
    <source>
        <dbReference type="ARBA" id="ARBA00022777"/>
    </source>
</evidence>
<dbReference type="PANTHER" id="PTHR10513:SF35">
    <property type="entry name" value="DEOXYADENOSINE KINASE"/>
    <property type="match status" value="1"/>
</dbReference>
<dbReference type="PIRSF" id="PIRSF000705">
    <property type="entry name" value="DNK"/>
    <property type="match status" value="1"/>
</dbReference>
<dbReference type="InterPro" id="IPR027417">
    <property type="entry name" value="P-loop_NTPase"/>
</dbReference>
<dbReference type="PANTHER" id="PTHR10513">
    <property type="entry name" value="DEOXYNUCLEOSIDE KINASE"/>
    <property type="match status" value="1"/>
</dbReference>
<protein>
    <recommendedName>
        <fullName evidence="6">Deoxynucleoside kinase domain-containing protein</fullName>
    </recommendedName>
</protein>
<comment type="similarity">
    <text evidence="1">Belongs to the DCK/DGK family.</text>
</comment>
<dbReference type="SUPFAM" id="SSF52540">
    <property type="entry name" value="P-loop containing nucleoside triphosphate hydrolases"/>
    <property type="match status" value="1"/>
</dbReference>
<dbReference type="Gene3D" id="3.40.50.300">
    <property type="entry name" value="P-loop containing nucleotide triphosphate hydrolases"/>
    <property type="match status" value="1"/>
</dbReference>
<evidence type="ECO:0000256" key="1">
    <source>
        <dbReference type="ARBA" id="ARBA00007420"/>
    </source>
</evidence>
<dbReference type="GO" id="GO:0005524">
    <property type="term" value="F:ATP binding"/>
    <property type="evidence" value="ECO:0007669"/>
    <property type="project" value="UniProtKB-KW"/>
</dbReference>
<dbReference type="GO" id="GO:0005739">
    <property type="term" value="C:mitochondrion"/>
    <property type="evidence" value="ECO:0007669"/>
    <property type="project" value="TreeGrafter"/>
</dbReference>
<dbReference type="InterPro" id="IPR031314">
    <property type="entry name" value="DNK_dom"/>
</dbReference>
<proteinExistence type="inferred from homology"/>
<keyword evidence="4" id="KW-0418">Kinase</keyword>
<feature type="domain" description="Deoxynucleoside kinase" evidence="6">
    <location>
        <begin position="17"/>
        <end position="200"/>
    </location>
</feature>
<evidence type="ECO:0000259" key="6">
    <source>
        <dbReference type="Pfam" id="PF01712"/>
    </source>
</evidence>
<dbReference type="AlphaFoldDB" id="A0A6C0LW89"/>
<dbReference type="CDD" id="cd01673">
    <property type="entry name" value="dNK"/>
    <property type="match status" value="1"/>
</dbReference>